<name>A0A934TWC6_9BURK</name>
<dbReference type="Gene3D" id="3.40.50.2300">
    <property type="match status" value="1"/>
</dbReference>
<keyword evidence="5" id="KW-1185">Reference proteome</keyword>
<feature type="modified residue" description="4-aspartylphosphate" evidence="2">
    <location>
        <position position="57"/>
    </location>
</feature>
<comment type="caution">
    <text evidence="4">The sequence shown here is derived from an EMBL/GenBank/DDBJ whole genome shotgun (WGS) entry which is preliminary data.</text>
</comment>
<evidence type="ECO:0000256" key="1">
    <source>
        <dbReference type="ARBA" id="ARBA00022553"/>
    </source>
</evidence>
<dbReference type="SMART" id="SM00448">
    <property type="entry name" value="REC"/>
    <property type="match status" value="1"/>
</dbReference>
<protein>
    <submittedName>
        <fullName evidence="4">Response regulator transcription factor</fullName>
    </submittedName>
</protein>
<proteinExistence type="predicted"/>
<dbReference type="AlphaFoldDB" id="A0A934TWC6"/>
<dbReference type="CDD" id="cd17535">
    <property type="entry name" value="REC_NarL-like"/>
    <property type="match status" value="1"/>
</dbReference>
<dbReference type="InterPro" id="IPR011006">
    <property type="entry name" value="CheY-like_superfamily"/>
</dbReference>
<dbReference type="RefSeq" id="WP_201176352.1">
    <property type="nucleotide sequence ID" value="NZ_JAEPWM010000011.1"/>
</dbReference>
<evidence type="ECO:0000256" key="2">
    <source>
        <dbReference type="PROSITE-ProRule" id="PRU00169"/>
    </source>
</evidence>
<dbReference type="InterPro" id="IPR058245">
    <property type="entry name" value="NreC/VraR/RcsB-like_REC"/>
</dbReference>
<evidence type="ECO:0000259" key="3">
    <source>
        <dbReference type="PROSITE" id="PS50110"/>
    </source>
</evidence>
<reference evidence="4" key="2">
    <citation type="submission" date="2021-01" db="EMBL/GenBank/DDBJ databases">
        <authorList>
            <person name="Kang M."/>
        </authorList>
    </citation>
    <scope>NUCLEOTIDE SEQUENCE</scope>
    <source>
        <strain evidence="4">KACC 17527</strain>
    </source>
</reference>
<dbReference type="PANTHER" id="PTHR44591:SF3">
    <property type="entry name" value="RESPONSE REGULATORY DOMAIN-CONTAINING PROTEIN"/>
    <property type="match status" value="1"/>
</dbReference>
<accession>A0A934TWC6</accession>
<dbReference type="SUPFAM" id="SSF52172">
    <property type="entry name" value="CheY-like"/>
    <property type="match status" value="1"/>
</dbReference>
<gene>
    <name evidence="4" type="ORF">JJB11_21335</name>
</gene>
<dbReference type="InterPro" id="IPR050595">
    <property type="entry name" value="Bact_response_regulator"/>
</dbReference>
<dbReference type="InterPro" id="IPR001789">
    <property type="entry name" value="Sig_transdc_resp-reg_receiver"/>
</dbReference>
<evidence type="ECO:0000313" key="5">
    <source>
        <dbReference type="Proteomes" id="UP000630528"/>
    </source>
</evidence>
<dbReference type="PROSITE" id="PS50110">
    <property type="entry name" value="RESPONSE_REGULATORY"/>
    <property type="match status" value="1"/>
</dbReference>
<keyword evidence="1 2" id="KW-0597">Phosphoprotein</keyword>
<dbReference type="Proteomes" id="UP000630528">
    <property type="component" value="Unassembled WGS sequence"/>
</dbReference>
<reference evidence="4" key="1">
    <citation type="journal article" date="2012" name="J. Microbiol. Biotechnol.">
        <title>Ramlibacter ginsenosidimutans sp. nov., with ginsenoside-converting activity.</title>
        <authorList>
            <person name="Wang L."/>
            <person name="An D.S."/>
            <person name="Kim S.G."/>
            <person name="Jin F.X."/>
            <person name="Kim S.C."/>
            <person name="Lee S.T."/>
            <person name="Im W.T."/>
        </authorList>
    </citation>
    <scope>NUCLEOTIDE SEQUENCE</scope>
    <source>
        <strain evidence="4">KACC 17527</strain>
    </source>
</reference>
<organism evidence="4 5">
    <name type="scientific">Ramlibacter ginsenosidimutans</name>
    <dbReference type="NCBI Taxonomy" id="502333"/>
    <lineage>
        <taxon>Bacteria</taxon>
        <taxon>Pseudomonadati</taxon>
        <taxon>Pseudomonadota</taxon>
        <taxon>Betaproteobacteria</taxon>
        <taxon>Burkholderiales</taxon>
        <taxon>Comamonadaceae</taxon>
        <taxon>Ramlibacter</taxon>
    </lineage>
</organism>
<feature type="domain" description="Response regulatory" evidence="3">
    <location>
        <begin position="6"/>
        <end position="122"/>
    </location>
</feature>
<dbReference type="PANTHER" id="PTHR44591">
    <property type="entry name" value="STRESS RESPONSE REGULATOR PROTEIN 1"/>
    <property type="match status" value="1"/>
</dbReference>
<dbReference type="GO" id="GO:0000160">
    <property type="term" value="P:phosphorelay signal transduction system"/>
    <property type="evidence" value="ECO:0007669"/>
    <property type="project" value="InterPro"/>
</dbReference>
<dbReference type="Pfam" id="PF00072">
    <property type="entry name" value="Response_reg"/>
    <property type="match status" value="1"/>
</dbReference>
<dbReference type="EMBL" id="JAEPWM010000011">
    <property type="protein sequence ID" value="MBK6008653.1"/>
    <property type="molecule type" value="Genomic_DNA"/>
</dbReference>
<sequence>MENRTTVAIADDDAFIRTTVGYVLRRAQDLHVVATVNDGSEAVALAVTGEIQVLVLDLDMPNMDGREALRRIRKLAPEVRVIIHSGRPAEKTARAMLNAGACAYLEKPCAFELLVETVRRVAGSSLAT</sequence>
<evidence type="ECO:0000313" key="4">
    <source>
        <dbReference type="EMBL" id="MBK6008653.1"/>
    </source>
</evidence>